<comment type="catalytic activity">
    <reaction evidence="1">
        <text>Hydrolysis of terminal, non-reducing alpha-D-mannose residues in alpha-D-mannosides.</text>
        <dbReference type="EC" id="3.2.1.24"/>
    </reaction>
</comment>
<dbReference type="GO" id="GO:0006013">
    <property type="term" value="P:mannose metabolic process"/>
    <property type="evidence" value="ECO:0007669"/>
    <property type="project" value="InterPro"/>
</dbReference>
<dbReference type="Gene3D" id="3.20.110.10">
    <property type="entry name" value="Glycoside hydrolase 38, N terminal domain"/>
    <property type="match status" value="1"/>
</dbReference>
<dbReference type="Pfam" id="PF01074">
    <property type="entry name" value="Glyco_hydro_38N"/>
    <property type="match status" value="1"/>
</dbReference>
<dbReference type="GO" id="GO:0030246">
    <property type="term" value="F:carbohydrate binding"/>
    <property type="evidence" value="ECO:0007669"/>
    <property type="project" value="InterPro"/>
</dbReference>
<proteinExistence type="inferred from homology"/>
<dbReference type="HOGENOM" id="CLU_003442_0_1_1"/>
<accession>M2Q7B8</accession>
<comment type="similarity">
    <text evidence="2">Belongs to the glycosyl hydrolase 38 family.</text>
</comment>
<dbReference type="InterPro" id="IPR011013">
    <property type="entry name" value="Gal_mutarotase_sf_dom"/>
</dbReference>
<evidence type="ECO:0000256" key="5">
    <source>
        <dbReference type="ARBA" id="ARBA00022801"/>
    </source>
</evidence>
<dbReference type="PANTHER" id="PTHR46017:SF1">
    <property type="entry name" value="ALPHA-MANNOSIDASE 2C1"/>
    <property type="match status" value="1"/>
</dbReference>
<reference evidence="11 12" key="1">
    <citation type="journal article" date="2012" name="Proc. Natl. Acad. Sci. U.S.A.">
        <title>Comparative genomics of Ceriporiopsis subvermispora and Phanerochaete chrysosporium provide insight into selective ligninolysis.</title>
        <authorList>
            <person name="Fernandez-Fueyo E."/>
            <person name="Ruiz-Duenas F.J."/>
            <person name="Ferreira P."/>
            <person name="Floudas D."/>
            <person name="Hibbett D.S."/>
            <person name="Canessa P."/>
            <person name="Larrondo L.F."/>
            <person name="James T.Y."/>
            <person name="Seelenfreund D."/>
            <person name="Lobos S."/>
            <person name="Polanco R."/>
            <person name="Tello M."/>
            <person name="Honda Y."/>
            <person name="Watanabe T."/>
            <person name="Watanabe T."/>
            <person name="Ryu J.S."/>
            <person name="Kubicek C.P."/>
            <person name="Schmoll M."/>
            <person name="Gaskell J."/>
            <person name="Hammel K.E."/>
            <person name="St John F.J."/>
            <person name="Vanden Wymelenberg A."/>
            <person name="Sabat G."/>
            <person name="Splinter BonDurant S."/>
            <person name="Syed K."/>
            <person name="Yadav J.S."/>
            <person name="Doddapaneni H."/>
            <person name="Subramanian V."/>
            <person name="Lavin J.L."/>
            <person name="Oguiza J.A."/>
            <person name="Perez G."/>
            <person name="Pisabarro A.G."/>
            <person name="Ramirez L."/>
            <person name="Santoyo F."/>
            <person name="Master E."/>
            <person name="Coutinho P.M."/>
            <person name="Henrissat B."/>
            <person name="Lombard V."/>
            <person name="Magnuson J.K."/>
            <person name="Kuees U."/>
            <person name="Hori C."/>
            <person name="Igarashi K."/>
            <person name="Samejima M."/>
            <person name="Held B.W."/>
            <person name="Barry K.W."/>
            <person name="LaButti K.M."/>
            <person name="Lapidus A."/>
            <person name="Lindquist E.A."/>
            <person name="Lucas S.M."/>
            <person name="Riley R."/>
            <person name="Salamov A.A."/>
            <person name="Hoffmeister D."/>
            <person name="Schwenk D."/>
            <person name="Hadar Y."/>
            <person name="Yarden O."/>
            <person name="de Vries R.P."/>
            <person name="Wiebenga A."/>
            <person name="Stenlid J."/>
            <person name="Eastwood D."/>
            <person name="Grigoriev I.V."/>
            <person name="Berka R.M."/>
            <person name="Blanchette R.A."/>
            <person name="Kersten P."/>
            <person name="Martinez A.T."/>
            <person name="Vicuna R."/>
            <person name="Cullen D."/>
        </authorList>
    </citation>
    <scope>NUCLEOTIDE SEQUENCE [LARGE SCALE GENOMIC DNA]</scope>
    <source>
        <strain evidence="11 12">B</strain>
    </source>
</reference>
<dbReference type="Pfam" id="PF17677">
    <property type="entry name" value="Glyco_hydro38C2"/>
    <property type="match status" value="1"/>
</dbReference>
<dbReference type="FunFam" id="3.20.110.10:FF:000002">
    <property type="entry name" value="alpha-mannosidase 2C1 isoform X1"/>
    <property type="match status" value="1"/>
</dbReference>
<feature type="domain" description="Glycoside hydrolase family 38 central" evidence="10">
    <location>
        <begin position="552"/>
        <end position="631"/>
    </location>
</feature>
<evidence type="ECO:0000256" key="9">
    <source>
        <dbReference type="SAM" id="MobiDB-lite"/>
    </source>
</evidence>
<dbReference type="EMBL" id="KB445809">
    <property type="protein sequence ID" value="EMD32733.1"/>
    <property type="molecule type" value="Genomic_DNA"/>
</dbReference>
<keyword evidence="12" id="KW-1185">Reference proteome</keyword>
<evidence type="ECO:0000313" key="11">
    <source>
        <dbReference type="EMBL" id="EMD32733.1"/>
    </source>
</evidence>
<dbReference type="Proteomes" id="UP000016930">
    <property type="component" value="Unassembled WGS sequence"/>
</dbReference>
<evidence type="ECO:0000256" key="4">
    <source>
        <dbReference type="ARBA" id="ARBA00022723"/>
    </source>
</evidence>
<dbReference type="InterPro" id="IPR028995">
    <property type="entry name" value="Glyco_hydro_57/38_cen_sf"/>
</dbReference>
<dbReference type="EC" id="3.2.1.24" evidence="3"/>
<dbReference type="InterPro" id="IPR011682">
    <property type="entry name" value="Glyco_hydro_38_C"/>
</dbReference>
<dbReference type="SUPFAM" id="SSF88713">
    <property type="entry name" value="Glycoside hydrolase/deacetylase"/>
    <property type="match status" value="1"/>
</dbReference>
<feature type="compositionally biased region" description="Polar residues" evidence="9">
    <location>
        <begin position="1101"/>
        <end position="1111"/>
    </location>
</feature>
<dbReference type="SUPFAM" id="SSF74650">
    <property type="entry name" value="Galactose mutarotase-like"/>
    <property type="match status" value="1"/>
</dbReference>
<dbReference type="GO" id="GO:0004559">
    <property type="term" value="F:alpha-mannosidase activity"/>
    <property type="evidence" value="ECO:0007669"/>
    <property type="project" value="UniProtKB-EC"/>
</dbReference>
<dbReference type="Gene3D" id="1.20.1270.50">
    <property type="entry name" value="Glycoside hydrolase family 38, central domain"/>
    <property type="match status" value="1"/>
</dbReference>
<dbReference type="Pfam" id="PF22907">
    <property type="entry name" value="Ams1-like_1st"/>
    <property type="match status" value="1"/>
</dbReference>
<dbReference type="Pfam" id="PF07748">
    <property type="entry name" value="Glyco_hydro_38C"/>
    <property type="match status" value="1"/>
</dbReference>
<keyword evidence="6" id="KW-0326">Glycosidase</keyword>
<dbReference type="InterPro" id="IPR037094">
    <property type="entry name" value="Glyco_hydro_38_cen_sf"/>
</dbReference>
<dbReference type="InterPro" id="IPR054723">
    <property type="entry name" value="Ams1-like_N"/>
</dbReference>
<dbReference type="SMART" id="SM00872">
    <property type="entry name" value="Alpha-mann_mid"/>
    <property type="match status" value="1"/>
</dbReference>
<dbReference type="Pfam" id="PF09261">
    <property type="entry name" value="Alpha-mann_mid"/>
    <property type="match status" value="1"/>
</dbReference>
<keyword evidence="4" id="KW-0479">Metal-binding</keyword>
<dbReference type="InterPro" id="IPR000602">
    <property type="entry name" value="Glyco_hydro_38_N"/>
</dbReference>
<evidence type="ECO:0000256" key="6">
    <source>
        <dbReference type="ARBA" id="ARBA00023295"/>
    </source>
</evidence>
<feature type="region of interest" description="Disordered" evidence="9">
    <location>
        <begin position="1100"/>
        <end position="1120"/>
    </location>
</feature>
<protein>
    <recommendedName>
        <fullName evidence="8">Alpha-mannosidase</fullName>
        <ecNumber evidence="3">3.2.1.24</ecNumber>
    </recommendedName>
</protein>
<dbReference type="InterPro" id="IPR015341">
    <property type="entry name" value="Glyco_hydro_38_cen"/>
</dbReference>
<dbReference type="GO" id="GO:0009313">
    <property type="term" value="P:oligosaccharide catabolic process"/>
    <property type="evidence" value="ECO:0007669"/>
    <property type="project" value="TreeGrafter"/>
</dbReference>
<sequence length="1120" mass="125625">MCSHQNVEYPKTNYDPGAKWIKHLTKDRLSTFNGGHFADVNLASVLFVHRLDDGNHVKLEVWSAPGLEKPSFEEAMKQKFRSAKKGEAFGPSWTNHWWKVSVKIPSYWEQYERVQFEFDPGCEAMIYTTDGVPLQGITGGFGGDRRVEYIIPRSAVKAGTHSFVIESSCNGMFGVPWNGDTIAPPDMNRFFQLASADLVVPRMNAWGLLWDFSTLREIVDTLPGNTALQNRALSVANEIMNVFDNTDLASIPRARKLAEAVFGEAWEAKGAGIYDEGVDRAQIWGIGHCHIDTAWLWPYRVTQQKVARSWSTQVDLMERYPEHRFTCSQAQQYKWLEQLYPPLFERVKKRILAGQFHPVGGSWVENDSNMPSGEALSRQFIFGQRFFESRFGKRCETAWLPDSFGLTGALPQLIRLADMKYFFTQKLSCNVFPHSTFNWVGIDGTQVLCHMTPVDTYTAQATVGDVNKGITNHKNLESSDVSLLVFGNGDGGGGPLAKMLENLRRIRAVSNNSRELPPVNMGHSVEDFFETLAKESHAGKKLPNWNGELYLEFHRGTYTSHGSIKKGNRKSEILLRDVEHLATLASLYKFHSGDYNYPNERINDCWEKVLLNQLLPGSAIGMVYDDAEKLYAEVRKDAEDLIEEAYGALLPKSVAKSNVDPIAGSGIRLVGYNTTPFPRRDIIELPASEGRINVIMECPEGSHVAHPIMNALNSPKDGAFASMNDAGDLVFQSPFLRMVISDGRISSLVDVELDRELIPAGQTGGLVIFDDRPNYWDAWDVEVHHLETAHPLQFTNYSVQSSGCVASVLAEVKYGQSTIKVKISLDAIAATMKKESRPLIRFDATVDWHERHKFLKFEVPLSIHNDVATYETQFGHVQRPTHKNTTWDMAKFEVCGHKYADLSEYGYGVAILSESKYGFSCRGNILRISLLRAATAPDAEQDQGMHEFSWAVMPHKGHFLESDVPQAAYLFNSPLHLRYINKDDYAPLLESKAPFTVEGAPNVLLETIKRGLDDDFESHENNAYVSVVLRLYEAFGGHAQAKLRIGGHIPLKKVVLTNLLEDETEELEVHEDGSTSFVNLKFHGFEVKTVKIPIGRAISPDAQSEGASSRRGSWVTVDKP</sequence>
<dbReference type="InterPro" id="IPR041147">
    <property type="entry name" value="GH38_C"/>
</dbReference>
<evidence type="ECO:0000256" key="8">
    <source>
        <dbReference type="ARBA" id="ARBA00071615"/>
    </source>
</evidence>
<name>M2Q7B8_CERS8</name>
<dbReference type="FunFam" id="1.20.1270.50:FF:000004">
    <property type="entry name" value="alpha-mannosidase 2C1 isoform X1"/>
    <property type="match status" value="1"/>
</dbReference>
<dbReference type="InterPro" id="IPR011330">
    <property type="entry name" value="Glyco_hydro/deAcase_b/a-brl"/>
</dbReference>
<keyword evidence="5 11" id="KW-0378">Hydrolase</keyword>
<dbReference type="GO" id="GO:0000329">
    <property type="term" value="C:fungal-type vacuole membrane"/>
    <property type="evidence" value="ECO:0007669"/>
    <property type="project" value="TreeGrafter"/>
</dbReference>
<dbReference type="PANTHER" id="PTHR46017">
    <property type="entry name" value="ALPHA-MANNOSIDASE 2C1"/>
    <property type="match status" value="1"/>
</dbReference>
<evidence type="ECO:0000256" key="7">
    <source>
        <dbReference type="ARBA" id="ARBA00054985"/>
    </source>
</evidence>
<evidence type="ECO:0000259" key="10">
    <source>
        <dbReference type="SMART" id="SM00872"/>
    </source>
</evidence>
<dbReference type="CDD" id="cd10812">
    <property type="entry name" value="GH38N_AMII_ScAms1_like"/>
    <property type="match status" value="1"/>
</dbReference>
<gene>
    <name evidence="11" type="ORF">CERSUDRAFT_87744</name>
</gene>
<dbReference type="Gene3D" id="2.70.98.30">
    <property type="entry name" value="Golgi alpha-mannosidase II, domain 4"/>
    <property type="match status" value="1"/>
</dbReference>
<evidence type="ECO:0000256" key="2">
    <source>
        <dbReference type="ARBA" id="ARBA00009792"/>
    </source>
</evidence>
<organism evidence="11 12">
    <name type="scientific">Ceriporiopsis subvermispora (strain B)</name>
    <name type="common">White-rot fungus</name>
    <name type="synonym">Gelatoporia subvermispora</name>
    <dbReference type="NCBI Taxonomy" id="914234"/>
    <lineage>
        <taxon>Eukaryota</taxon>
        <taxon>Fungi</taxon>
        <taxon>Dikarya</taxon>
        <taxon>Basidiomycota</taxon>
        <taxon>Agaricomycotina</taxon>
        <taxon>Agaricomycetes</taxon>
        <taxon>Polyporales</taxon>
        <taxon>Gelatoporiaceae</taxon>
        <taxon>Gelatoporia</taxon>
    </lineage>
</organism>
<dbReference type="AlphaFoldDB" id="M2Q7B8"/>
<comment type="function">
    <text evidence="7">Degrades free oligosaccharides in the vacuole.</text>
</comment>
<evidence type="ECO:0000256" key="1">
    <source>
        <dbReference type="ARBA" id="ARBA00000365"/>
    </source>
</evidence>
<dbReference type="GO" id="GO:0046872">
    <property type="term" value="F:metal ion binding"/>
    <property type="evidence" value="ECO:0007669"/>
    <property type="project" value="UniProtKB-KW"/>
</dbReference>
<dbReference type="FunFam" id="2.70.98.30:FF:000001">
    <property type="entry name" value="alpha-mannosidase 2C1 isoform X2"/>
    <property type="match status" value="1"/>
</dbReference>
<evidence type="ECO:0000256" key="3">
    <source>
        <dbReference type="ARBA" id="ARBA00012752"/>
    </source>
</evidence>
<dbReference type="OrthoDB" id="10261055at2759"/>
<dbReference type="STRING" id="914234.M2Q7B8"/>
<evidence type="ECO:0000313" key="12">
    <source>
        <dbReference type="Proteomes" id="UP000016930"/>
    </source>
</evidence>
<dbReference type="InterPro" id="IPR027291">
    <property type="entry name" value="Glyco_hydro_38_N_sf"/>
</dbReference>
<dbReference type="SUPFAM" id="SSF88688">
    <property type="entry name" value="Families 57/38 glycoside transferase middle domain"/>
    <property type="match status" value="1"/>
</dbReference>